<name>A0A183HLS4_9BILA</name>
<dbReference type="Proteomes" id="UP000267606">
    <property type="component" value="Unassembled WGS sequence"/>
</dbReference>
<sequence>MKHKKIVRKQGDSCISNGNSTTNMDNIDSNER</sequence>
<evidence type="ECO:0000313" key="3">
    <source>
        <dbReference type="Proteomes" id="UP000267606"/>
    </source>
</evidence>
<dbReference type="WBParaSite" id="OFLC_0000843501-mRNA-1">
    <property type="protein sequence ID" value="OFLC_0000843501-mRNA-1"/>
    <property type="gene ID" value="OFLC_0000843501"/>
</dbReference>
<feature type="region of interest" description="Disordered" evidence="1">
    <location>
        <begin position="1"/>
        <end position="32"/>
    </location>
</feature>
<dbReference type="AlphaFoldDB" id="A0A183HLS4"/>
<evidence type="ECO:0000313" key="2">
    <source>
        <dbReference type="EMBL" id="VDO55630.1"/>
    </source>
</evidence>
<evidence type="ECO:0000313" key="4">
    <source>
        <dbReference type="WBParaSite" id="OFLC_0000843501-mRNA-1"/>
    </source>
</evidence>
<feature type="compositionally biased region" description="Polar residues" evidence="1">
    <location>
        <begin position="13"/>
        <end position="32"/>
    </location>
</feature>
<accession>A0A183HLS4</accession>
<protein>
    <submittedName>
        <fullName evidence="2 4">Uncharacterized protein</fullName>
    </submittedName>
</protein>
<gene>
    <name evidence="2" type="ORF">OFLC_LOCUS8435</name>
</gene>
<proteinExistence type="predicted"/>
<reference evidence="2 3" key="2">
    <citation type="submission" date="2018-11" db="EMBL/GenBank/DDBJ databases">
        <authorList>
            <consortium name="Pathogen Informatics"/>
        </authorList>
    </citation>
    <scope>NUCLEOTIDE SEQUENCE [LARGE SCALE GENOMIC DNA]</scope>
</reference>
<evidence type="ECO:0000256" key="1">
    <source>
        <dbReference type="SAM" id="MobiDB-lite"/>
    </source>
</evidence>
<keyword evidence="3" id="KW-1185">Reference proteome</keyword>
<dbReference type="EMBL" id="UZAJ01009533">
    <property type="protein sequence ID" value="VDO55630.1"/>
    <property type="molecule type" value="Genomic_DNA"/>
</dbReference>
<reference evidence="4" key="1">
    <citation type="submission" date="2016-06" db="UniProtKB">
        <authorList>
            <consortium name="WormBaseParasite"/>
        </authorList>
    </citation>
    <scope>IDENTIFICATION</scope>
</reference>
<organism evidence="4">
    <name type="scientific">Onchocerca flexuosa</name>
    <dbReference type="NCBI Taxonomy" id="387005"/>
    <lineage>
        <taxon>Eukaryota</taxon>
        <taxon>Metazoa</taxon>
        <taxon>Ecdysozoa</taxon>
        <taxon>Nematoda</taxon>
        <taxon>Chromadorea</taxon>
        <taxon>Rhabditida</taxon>
        <taxon>Spirurina</taxon>
        <taxon>Spiruromorpha</taxon>
        <taxon>Filarioidea</taxon>
        <taxon>Onchocercidae</taxon>
        <taxon>Onchocerca</taxon>
    </lineage>
</organism>